<comment type="caution">
    <text evidence="2">The sequence shown here is derived from an EMBL/GenBank/DDBJ whole genome shotgun (WGS) entry which is preliminary data.</text>
</comment>
<protein>
    <submittedName>
        <fullName evidence="2">Uncharacterized protein</fullName>
    </submittedName>
</protein>
<reference evidence="2 3" key="1">
    <citation type="submission" date="2014-09" db="EMBL/GenBank/DDBJ databases">
        <title>Sporocytophaga myxococcoides PG-01 genome sequencing.</title>
        <authorList>
            <person name="Liu L."/>
            <person name="Gao P.J."/>
            <person name="Chen G.J."/>
            <person name="Wang L.S."/>
        </authorList>
    </citation>
    <scope>NUCLEOTIDE SEQUENCE [LARGE SCALE GENOMIC DNA]</scope>
    <source>
        <strain evidence="2 3">PG-01</strain>
    </source>
</reference>
<evidence type="ECO:0000256" key="1">
    <source>
        <dbReference type="SAM" id="Phobius"/>
    </source>
</evidence>
<gene>
    <name evidence="2" type="ORF">MYP_4026</name>
</gene>
<keyword evidence="3" id="KW-1185">Reference proteome</keyword>
<dbReference type="OrthoDB" id="677064at2"/>
<dbReference type="STRING" id="153721.MYP_4026"/>
<dbReference type="AlphaFoldDB" id="A0A098LII9"/>
<keyword evidence="1" id="KW-1133">Transmembrane helix</keyword>
<evidence type="ECO:0000313" key="3">
    <source>
        <dbReference type="Proteomes" id="UP000030185"/>
    </source>
</evidence>
<accession>A0A098LII9</accession>
<dbReference type="EMBL" id="BBLT01000009">
    <property type="protein sequence ID" value="GAL86796.1"/>
    <property type="molecule type" value="Genomic_DNA"/>
</dbReference>
<keyword evidence="1" id="KW-0472">Membrane</keyword>
<sequence length="86" mass="9777">MIEIVALYFLLKNLGKIAKEKGQSSLQWIIFGFLAWICGELSGIVLVLNFIGQEYFIFSMFFGIGMAYLFFLIVKSKLQGLPDTEN</sequence>
<evidence type="ECO:0000313" key="2">
    <source>
        <dbReference type="EMBL" id="GAL86796.1"/>
    </source>
</evidence>
<feature type="transmembrane region" description="Helical" evidence="1">
    <location>
        <begin position="55"/>
        <end position="74"/>
    </location>
</feature>
<name>A0A098LII9_9BACT</name>
<feature type="transmembrane region" description="Helical" evidence="1">
    <location>
        <begin position="26"/>
        <end position="49"/>
    </location>
</feature>
<proteinExistence type="predicted"/>
<organism evidence="2 3">
    <name type="scientific">Sporocytophaga myxococcoides</name>
    <dbReference type="NCBI Taxonomy" id="153721"/>
    <lineage>
        <taxon>Bacteria</taxon>
        <taxon>Pseudomonadati</taxon>
        <taxon>Bacteroidota</taxon>
        <taxon>Cytophagia</taxon>
        <taxon>Cytophagales</taxon>
        <taxon>Cytophagaceae</taxon>
        <taxon>Sporocytophaga</taxon>
    </lineage>
</organism>
<keyword evidence="1" id="KW-0812">Transmembrane</keyword>
<dbReference type="RefSeq" id="WP_045467250.1">
    <property type="nucleotide sequence ID" value="NZ_BBLT01000009.1"/>
</dbReference>
<dbReference type="Proteomes" id="UP000030185">
    <property type="component" value="Unassembled WGS sequence"/>
</dbReference>